<keyword evidence="2" id="KW-0812">Transmembrane</keyword>
<evidence type="ECO:0000313" key="4">
    <source>
        <dbReference type="EMBL" id="MEX0429432.1"/>
    </source>
</evidence>
<keyword evidence="5" id="KW-1185">Reference proteome</keyword>
<keyword evidence="2" id="KW-1133">Transmembrane helix</keyword>
<comment type="caution">
    <text evidence="4">The sequence shown here is derived from an EMBL/GenBank/DDBJ whole genome shotgun (WGS) entry which is preliminary data.</text>
</comment>
<feature type="signal peptide" evidence="3">
    <location>
        <begin position="1"/>
        <end position="28"/>
    </location>
</feature>
<feature type="region of interest" description="Disordered" evidence="1">
    <location>
        <begin position="370"/>
        <end position="391"/>
    </location>
</feature>
<dbReference type="EMBL" id="JBFPJR010000043">
    <property type="protein sequence ID" value="MEX0429432.1"/>
    <property type="molecule type" value="Genomic_DNA"/>
</dbReference>
<sequence length="439" mass="44201">MRRSVMSKGAALLAATTALGLAAAPAFAAPPDYSAIAQATGTAVSVTLAGSGTDSDAYTSRIDYTGTRDNTGSNRPLVTALGGQDFLSAGTLAQDATTAVRNGVGTSAACAGLAGDGATLVSAGDGTCLRGGETLSLGVGSLDFSKLTVVQSGLFQGVDSQIETALAPYQKQLTQALSDGLTQVVDALGDPALHLDLGAVQSHCTADGRTVSGASNLANVGAWVNIPTVGRVDLVKLPVNPAPNTHVVTDLSGVVDALAKPLKQNLGSTLPNALDNIPGLGDALAPLLSPADSGFTQLTRTLEQNVLDQLSSQLAPLQDNLLDITLNKQQRGAGSIKVTALDLAVLPVARQFVDGDALHLTVGTSSCGPNRAVSARPTTPQTAKPAARAPEHVPTVVTAGYADASDADSPMTAGRAALFGLLVLVAGGAGLTAYRRARR</sequence>
<evidence type="ECO:0000313" key="5">
    <source>
        <dbReference type="Proteomes" id="UP001556631"/>
    </source>
</evidence>
<organism evidence="4 5">
    <name type="scientific">Nocardioides eburneus</name>
    <dbReference type="NCBI Taxonomy" id="3231482"/>
    <lineage>
        <taxon>Bacteria</taxon>
        <taxon>Bacillati</taxon>
        <taxon>Actinomycetota</taxon>
        <taxon>Actinomycetes</taxon>
        <taxon>Propionibacteriales</taxon>
        <taxon>Nocardioidaceae</taxon>
        <taxon>Nocardioides</taxon>
    </lineage>
</organism>
<evidence type="ECO:0000256" key="3">
    <source>
        <dbReference type="SAM" id="SignalP"/>
    </source>
</evidence>
<dbReference type="Proteomes" id="UP001556631">
    <property type="component" value="Unassembled WGS sequence"/>
</dbReference>
<feature type="chain" id="PRO_5046397009" description="Choice-of-anchor G family protein" evidence="3">
    <location>
        <begin position="29"/>
        <end position="439"/>
    </location>
</feature>
<accession>A0ABV3T2J2</accession>
<keyword evidence="2" id="KW-0472">Membrane</keyword>
<evidence type="ECO:0008006" key="6">
    <source>
        <dbReference type="Google" id="ProtNLM"/>
    </source>
</evidence>
<proteinExistence type="predicted"/>
<gene>
    <name evidence="4" type="ORF">AB3X52_17580</name>
</gene>
<name>A0ABV3T2J2_9ACTN</name>
<feature type="transmembrane region" description="Helical" evidence="2">
    <location>
        <begin position="416"/>
        <end position="434"/>
    </location>
</feature>
<evidence type="ECO:0000256" key="2">
    <source>
        <dbReference type="SAM" id="Phobius"/>
    </source>
</evidence>
<evidence type="ECO:0000256" key="1">
    <source>
        <dbReference type="SAM" id="MobiDB-lite"/>
    </source>
</evidence>
<protein>
    <recommendedName>
        <fullName evidence="6">Choice-of-anchor G family protein</fullName>
    </recommendedName>
</protein>
<keyword evidence="3" id="KW-0732">Signal</keyword>
<dbReference type="RefSeq" id="WP_367995398.1">
    <property type="nucleotide sequence ID" value="NZ_JBFPJR010000043.1"/>
</dbReference>
<reference evidence="4 5" key="1">
    <citation type="submission" date="2024-07" db="EMBL/GenBank/DDBJ databases">
        <authorList>
            <person name="Lee S."/>
            <person name="Kang M."/>
        </authorList>
    </citation>
    <scope>NUCLEOTIDE SEQUENCE [LARGE SCALE GENOMIC DNA]</scope>
    <source>
        <strain evidence="4 5">DS6</strain>
    </source>
</reference>